<dbReference type="InterPro" id="IPR027417">
    <property type="entry name" value="P-loop_NTPase"/>
</dbReference>
<dbReference type="EMBL" id="RBUT01000163">
    <property type="protein sequence ID" value="RMV43763.1"/>
    <property type="molecule type" value="Genomic_DNA"/>
</dbReference>
<protein>
    <recommendedName>
        <fullName evidence="2">Protein CR006 P-loop domain-containing protein</fullName>
    </recommendedName>
</protein>
<feature type="domain" description="Protein CR006 P-loop" evidence="2">
    <location>
        <begin position="3"/>
        <end position="558"/>
    </location>
</feature>
<dbReference type="Proteomes" id="UP000279173">
    <property type="component" value="Unassembled WGS sequence"/>
</dbReference>
<gene>
    <name evidence="3" type="ORF">ALP10_03326</name>
</gene>
<dbReference type="InterPro" id="IPR026866">
    <property type="entry name" value="CR006_AAA"/>
</dbReference>
<name>A0A3M6CJA1_9PSED</name>
<evidence type="ECO:0000259" key="2">
    <source>
        <dbReference type="Pfam" id="PF13166"/>
    </source>
</evidence>
<feature type="coiled-coil region" evidence="1">
    <location>
        <begin position="252"/>
        <end position="286"/>
    </location>
</feature>
<dbReference type="Pfam" id="PF13166">
    <property type="entry name" value="AAA_13"/>
    <property type="match status" value="1"/>
</dbReference>
<dbReference type="RefSeq" id="WP_259641611.1">
    <property type="nucleotide sequence ID" value="NZ_RBUT01000163.1"/>
</dbReference>
<keyword evidence="1" id="KW-0175">Coiled coil</keyword>
<dbReference type="Gene3D" id="3.40.50.300">
    <property type="entry name" value="P-loop containing nucleotide triphosphate hydrolases"/>
    <property type="match status" value="1"/>
</dbReference>
<organism evidence="3 4">
    <name type="scientific">Pseudomonas syringae pv. helianthi</name>
    <dbReference type="NCBI Taxonomy" id="251654"/>
    <lineage>
        <taxon>Bacteria</taxon>
        <taxon>Pseudomonadati</taxon>
        <taxon>Pseudomonadota</taxon>
        <taxon>Gammaproteobacteria</taxon>
        <taxon>Pseudomonadales</taxon>
        <taxon>Pseudomonadaceae</taxon>
        <taxon>Pseudomonas</taxon>
    </lineage>
</organism>
<dbReference type="AlphaFoldDB" id="A0A3M6CJA1"/>
<evidence type="ECO:0000313" key="4">
    <source>
        <dbReference type="Proteomes" id="UP000279173"/>
    </source>
</evidence>
<dbReference type="SUPFAM" id="SSF52540">
    <property type="entry name" value="P-loop containing nucleoside triphosphate hydrolases"/>
    <property type="match status" value="1"/>
</dbReference>
<proteinExistence type="predicted"/>
<sequence>MESADSILSDEKIIELTSAAKSDYLPSINFKPFSLGYEFYQQAVDRLRDLLSTTAISISLERLTLNSDIQKWVEDGVEIHNRHGSHSCEFCGGIISPERAHEIEGHFNNAYKEFQARLISAQGWLKTQLVLFPLRVLPSSLYKEFQKGYDESFDLFEKMANELNAVIFSWQEAIEKKISNPFDKTIEISEVSAGLISRINSAYELSTEAINKHNNKSENFKAETGKSKAALELHFAASEFKAFDFSQKNKALNDERAVLETIRSNISDAKENIKILEQSLSNETVAEEKFNESLHKFIGRTELCLRFNKLRKGYEIIRNNEGDHDGNLSEGEKTAIAFIYFITKLEENNKKIKDTIIVVDDPVSSFDSNHLFHAYSFLKTQCVEAKQLFVLTHNFTYYKLVRDWFETTNRNRLSRKPAKSATGFFYTVQSNAVIPRSSTLTNADPSLVKYNSEYHYIFSRLYEYKEKVALNRDEAFLTANLSRKLVESFFTFKYPKGRSNISALLESGLRDCTITTPEKKEKIYRFINKYSHSDVIEINDEAAENLAGEGYSVIRDIFIWIEEVDAVHYNEMVEVVSAI</sequence>
<comment type="caution">
    <text evidence="3">The sequence shown here is derived from an EMBL/GenBank/DDBJ whole genome shotgun (WGS) entry which is preliminary data.</text>
</comment>
<evidence type="ECO:0000313" key="3">
    <source>
        <dbReference type="EMBL" id="RMV43763.1"/>
    </source>
</evidence>
<evidence type="ECO:0000256" key="1">
    <source>
        <dbReference type="SAM" id="Coils"/>
    </source>
</evidence>
<reference evidence="3 4" key="1">
    <citation type="submission" date="2018-08" db="EMBL/GenBank/DDBJ databases">
        <title>Recombination of ecologically and evolutionarily significant loci maintains genetic cohesion in the Pseudomonas syringae species complex.</title>
        <authorList>
            <person name="Dillon M."/>
            <person name="Thakur S."/>
            <person name="Almeida R.N.D."/>
            <person name="Weir B.S."/>
            <person name="Guttman D.S."/>
        </authorList>
    </citation>
    <scope>NUCLEOTIDE SEQUENCE [LARGE SCALE GENOMIC DNA]</scope>
    <source>
        <strain evidence="3 4">ICMP 3263</strain>
    </source>
</reference>
<accession>A0A3M6CJA1</accession>